<dbReference type="InterPro" id="IPR003684">
    <property type="entry name" value="Porin_alphabac"/>
</dbReference>
<proteinExistence type="predicted"/>
<dbReference type="EMBL" id="VSSQ01006065">
    <property type="protein sequence ID" value="MPM31413.1"/>
    <property type="molecule type" value="Genomic_DNA"/>
</dbReference>
<dbReference type="GO" id="GO:0015288">
    <property type="term" value="F:porin activity"/>
    <property type="evidence" value="ECO:0007669"/>
    <property type="project" value="InterPro"/>
</dbReference>
<dbReference type="AlphaFoldDB" id="A0A644YY68"/>
<dbReference type="GO" id="GO:0016020">
    <property type="term" value="C:membrane"/>
    <property type="evidence" value="ECO:0007669"/>
    <property type="project" value="InterPro"/>
</dbReference>
<protein>
    <recommendedName>
        <fullName evidence="4">Porin</fullName>
    </recommendedName>
</protein>
<keyword evidence="1" id="KW-0813">Transport</keyword>
<evidence type="ECO:0000256" key="1">
    <source>
        <dbReference type="ARBA" id="ARBA00022448"/>
    </source>
</evidence>
<dbReference type="Pfam" id="PF02530">
    <property type="entry name" value="Porin_2"/>
    <property type="match status" value="1"/>
</dbReference>
<evidence type="ECO:0000313" key="3">
    <source>
        <dbReference type="EMBL" id="MPM31413.1"/>
    </source>
</evidence>
<name>A0A644YY68_9ZZZZ</name>
<reference evidence="3" key="1">
    <citation type="submission" date="2019-08" db="EMBL/GenBank/DDBJ databases">
        <authorList>
            <person name="Kucharzyk K."/>
            <person name="Murdoch R.W."/>
            <person name="Higgins S."/>
            <person name="Loffler F."/>
        </authorList>
    </citation>
    <scope>NUCLEOTIDE SEQUENCE</scope>
</reference>
<evidence type="ECO:0000256" key="2">
    <source>
        <dbReference type="ARBA" id="ARBA00023136"/>
    </source>
</evidence>
<accession>A0A644YY68</accession>
<gene>
    <name evidence="3" type="ORF">SDC9_77968</name>
</gene>
<dbReference type="SUPFAM" id="SSF56935">
    <property type="entry name" value="Porins"/>
    <property type="match status" value="1"/>
</dbReference>
<sequence length="389" mass="43156">MKKNASYTLMLVCLLFISQITFAQTKQEQKSDKSPFLFEKGNTSIKFGGFIRAVTFADFGGSVPNYDFISSTQSAPNVWDNESRLSFDASATRLNLKVIQKVDKLGDIEFFVETDFRGASDVLRLRQAYVSFAGFTFGQTWSFMSDLPANAPTIDIQGVNSRTFFRTPLIGYRHSFDNGLSLGIALEFPKVKMGTLSGIKAINQNYPDVPIYVQYKNKNGHIKLAGVVRNLEYGNVAGEKIKSEVGLGVQLSGMHKFGKSFSIYSQIIYGKGIARYINDLAALNLDLVADNVNSGVQAIPMYGASLGIKADLSKSLYFTSNYSVSGISVKDNYYSAKDYFRGSYYSASLFWGVVKNLTIAGEYIHGYRQNMDLSLGNANRAQLMVMYSF</sequence>
<comment type="caution">
    <text evidence="3">The sequence shown here is derived from an EMBL/GenBank/DDBJ whole genome shotgun (WGS) entry which is preliminary data.</text>
</comment>
<evidence type="ECO:0008006" key="4">
    <source>
        <dbReference type="Google" id="ProtNLM"/>
    </source>
</evidence>
<organism evidence="3">
    <name type="scientific">bioreactor metagenome</name>
    <dbReference type="NCBI Taxonomy" id="1076179"/>
    <lineage>
        <taxon>unclassified sequences</taxon>
        <taxon>metagenomes</taxon>
        <taxon>ecological metagenomes</taxon>
    </lineage>
</organism>
<keyword evidence="2" id="KW-0472">Membrane</keyword>